<keyword evidence="2" id="KW-1185">Reference proteome</keyword>
<evidence type="ECO:0000313" key="2">
    <source>
        <dbReference type="Proteomes" id="UP000036202"/>
    </source>
</evidence>
<accession>A0A2S1LZR1</accession>
<sequence length="72" mass="8359">MKYPDVKLKPNKRDQILEEVHDMIEKKGTWIPFEKVKNITTAGFLRSFVVTENTTKTSINNLPFLVLVIALR</sequence>
<dbReference type="Proteomes" id="UP000036202">
    <property type="component" value="Plasmid pbeh6"/>
</dbReference>
<gene>
    <name evidence="1" type="ORF">BEH_26335</name>
</gene>
<organism evidence="1 2">
    <name type="scientific">Priestia filamentosa</name>
    <dbReference type="NCBI Taxonomy" id="1402861"/>
    <lineage>
        <taxon>Bacteria</taxon>
        <taxon>Bacillati</taxon>
        <taxon>Bacillota</taxon>
        <taxon>Bacilli</taxon>
        <taxon>Bacillales</taxon>
        <taxon>Bacillaceae</taxon>
        <taxon>Priestia</taxon>
    </lineage>
</organism>
<evidence type="ECO:0000313" key="1">
    <source>
        <dbReference type="EMBL" id="AWG44307.1"/>
    </source>
</evidence>
<dbReference type="EMBL" id="CP015328">
    <property type="protein sequence ID" value="AWG44307.1"/>
    <property type="molecule type" value="Genomic_DNA"/>
</dbReference>
<geneLocation type="plasmid" evidence="2">
    <name>pbeh6</name>
</geneLocation>
<dbReference type="AlphaFoldDB" id="A0A2S1LZR1"/>
<proteinExistence type="predicted"/>
<name>A0A2S1LZR1_9BACI</name>
<protein>
    <submittedName>
        <fullName evidence="1">Uncharacterized protein</fullName>
    </submittedName>
</protein>
<reference evidence="1 2" key="1">
    <citation type="journal article" date="2015" name="PLoS ONE">
        <title>Genome Sequence of Bacillus endophyticus and Analysis of Its Companion Mechanism in the Ketogulonigenium vulgare-Bacillus Strain Consortium.</title>
        <authorList>
            <person name="Jia N."/>
            <person name="Du J."/>
            <person name="Ding M.Z."/>
            <person name="Gao F."/>
            <person name="Yuan Y.J."/>
        </authorList>
    </citation>
    <scope>NUCLEOTIDE SEQUENCE [LARGE SCALE GENOMIC DNA]</scope>
    <source>
        <strain evidence="1 2">Hbe603</strain>
        <plasmid evidence="2">pbeh6</plasmid>
    </source>
</reference>
<keyword evidence="1" id="KW-0614">Plasmid</keyword>
<dbReference type="KEGG" id="beo:BEH_26335"/>